<keyword evidence="3" id="KW-0479">Metal-binding</keyword>
<keyword evidence="8" id="KW-0238">DNA-binding</keyword>
<feature type="compositionally biased region" description="Acidic residues" evidence="12">
    <location>
        <begin position="126"/>
        <end position="156"/>
    </location>
</feature>
<dbReference type="InterPro" id="IPR013087">
    <property type="entry name" value="Znf_C2H2_type"/>
</dbReference>
<evidence type="ECO:0000256" key="5">
    <source>
        <dbReference type="ARBA" id="ARBA00022771"/>
    </source>
</evidence>
<evidence type="ECO:0000256" key="7">
    <source>
        <dbReference type="ARBA" id="ARBA00023015"/>
    </source>
</evidence>
<accession>A0A8H7NYC7</accession>
<evidence type="ECO:0000259" key="13">
    <source>
        <dbReference type="PROSITE" id="PS50157"/>
    </source>
</evidence>
<dbReference type="EMBL" id="JADOXO010000216">
    <property type="protein sequence ID" value="KAF9809152.1"/>
    <property type="molecule type" value="Genomic_DNA"/>
</dbReference>
<dbReference type="SUPFAM" id="SSF57667">
    <property type="entry name" value="beta-beta-alpha zinc fingers"/>
    <property type="match status" value="1"/>
</dbReference>
<evidence type="ECO:0000256" key="8">
    <source>
        <dbReference type="ARBA" id="ARBA00023125"/>
    </source>
</evidence>
<reference evidence="14" key="1">
    <citation type="submission" date="2020-11" db="EMBL/GenBank/DDBJ databases">
        <authorList>
            <person name="Koelle M."/>
            <person name="Horta M.A.C."/>
            <person name="Nowrousian M."/>
            <person name="Ohm R.A."/>
            <person name="Benz P."/>
            <person name="Pilgard A."/>
        </authorList>
    </citation>
    <scope>NUCLEOTIDE SEQUENCE</scope>
    <source>
        <strain evidence="14">FPRL280</strain>
    </source>
</reference>
<sequence>MSTNPPDAPVLPQVGSYAYPLKRKRGDSYDDDDGDETRVKSLKRVDQIQDRYSVLLLDMASIHDHDATVLGTNNPGLLEPVPEGDWLDVPEGPLQDDPFVEGYWSDEDEDDQQQQQHHHHHHYDSDNDSDDNDDDYDAYDYDYDYSDSESNSDDGESSAGSESAHAHQSEETSSSDTLVTPPLQDDVVGSVEETAEPPQSGNTLGVYRVGNRWACPICHSTSKSRNDAKRHLATVHSGKEYLCPACDKSFNRRDAFKRHFEGKTMGACRDFMVSTLLPTETLKTVDVSRYLFVVDL</sequence>
<evidence type="ECO:0000256" key="12">
    <source>
        <dbReference type="SAM" id="MobiDB-lite"/>
    </source>
</evidence>
<dbReference type="GO" id="GO:0008270">
    <property type="term" value="F:zinc ion binding"/>
    <property type="evidence" value="ECO:0007669"/>
    <property type="project" value="UniProtKB-KW"/>
</dbReference>
<dbReference type="InterPro" id="IPR050457">
    <property type="entry name" value="ZnFinger_BTB_dom_contain"/>
</dbReference>
<evidence type="ECO:0000256" key="6">
    <source>
        <dbReference type="ARBA" id="ARBA00022833"/>
    </source>
</evidence>
<gene>
    <name evidence="14" type="ORF">IEO21_07525</name>
</gene>
<keyword evidence="6" id="KW-0862">Zinc</keyword>
<keyword evidence="7" id="KW-0805">Transcription regulation</keyword>
<dbReference type="GO" id="GO:0000978">
    <property type="term" value="F:RNA polymerase II cis-regulatory region sequence-specific DNA binding"/>
    <property type="evidence" value="ECO:0007669"/>
    <property type="project" value="TreeGrafter"/>
</dbReference>
<dbReference type="PANTHER" id="PTHR46105">
    <property type="entry name" value="AGAP004733-PA"/>
    <property type="match status" value="1"/>
</dbReference>
<comment type="subcellular location">
    <subcellularLocation>
        <location evidence="1">Nucleus</location>
    </subcellularLocation>
</comment>
<dbReference type="AlphaFoldDB" id="A0A8H7NYC7"/>
<name>A0A8H7NYC7_9APHY</name>
<evidence type="ECO:0000313" key="14">
    <source>
        <dbReference type="EMBL" id="KAF9809152.1"/>
    </source>
</evidence>
<reference evidence="14" key="2">
    <citation type="journal article" name="Front. Microbiol.">
        <title>Degradative Capacity of Two Strains of Rhodonia placenta: From Phenotype to Genotype.</title>
        <authorList>
            <person name="Kolle M."/>
            <person name="Horta M.A.C."/>
            <person name="Nowrousian M."/>
            <person name="Ohm R.A."/>
            <person name="Benz J.P."/>
            <person name="Pilgard A."/>
        </authorList>
    </citation>
    <scope>NUCLEOTIDE SEQUENCE</scope>
    <source>
        <strain evidence="14">FPRL280</strain>
    </source>
</reference>
<evidence type="ECO:0000256" key="11">
    <source>
        <dbReference type="PROSITE-ProRule" id="PRU00042"/>
    </source>
</evidence>
<evidence type="ECO:0000256" key="1">
    <source>
        <dbReference type="ARBA" id="ARBA00004123"/>
    </source>
</evidence>
<dbReference type="GO" id="GO:0000981">
    <property type="term" value="F:DNA-binding transcription factor activity, RNA polymerase II-specific"/>
    <property type="evidence" value="ECO:0007669"/>
    <property type="project" value="TreeGrafter"/>
</dbReference>
<dbReference type="SMART" id="SM00355">
    <property type="entry name" value="ZnF_C2H2"/>
    <property type="match status" value="2"/>
</dbReference>
<dbReference type="Proteomes" id="UP000639403">
    <property type="component" value="Unassembled WGS sequence"/>
</dbReference>
<feature type="region of interest" description="Disordered" evidence="12">
    <location>
        <begin position="81"/>
        <end position="183"/>
    </location>
</feature>
<keyword evidence="4" id="KW-0677">Repeat</keyword>
<keyword evidence="9" id="KW-0804">Transcription</keyword>
<comment type="caution">
    <text evidence="14">The sequence shown here is derived from an EMBL/GenBank/DDBJ whole genome shotgun (WGS) entry which is preliminary data.</text>
</comment>
<feature type="domain" description="C2H2-type" evidence="13">
    <location>
        <begin position="241"/>
        <end position="259"/>
    </location>
</feature>
<organism evidence="14 15">
    <name type="scientific">Rhodonia placenta</name>
    <dbReference type="NCBI Taxonomy" id="104341"/>
    <lineage>
        <taxon>Eukaryota</taxon>
        <taxon>Fungi</taxon>
        <taxon>Dikarya</taxon>
        <taxon>Basidiomycota</taxon>
        <taxon>Agaricomycotina</taxon>
        <taxon>Agaricomycetes</taxon>
        <taxon>Polyporales</taxon>
        <taxon>Adustoporiaceae</taxon>
        <taxon>Rhodonia</taxon>
    </lineage>
</organism>
<feature type="region of interest" description="Disordered" evidence="12">
    <location>
        <begin position="1"/>
        <end position="41"/>
    </location>
</feature>
<dbReference type="InterPro" id="IPR036236">
    <property type="entry name" value="Znf_C2H2_sf"/>
</dbReference>
<evidence type="ECO:0000256" key="3">
    <source>
        <dbReference type="ARBA" id="ARBA00022723"/>
    </source>
</evidence>
<keyword evidence="5 11" id="KW-0863">Zinc-finger</keyword>
<dbReference type="PROSITE" id="PS50157">
    <property type="entry name" value="ZINC_FINGER_C2H2_2"/>
    <property type="match status" value="1"/>
</dbReference>
<keyword evidence="2" id="KW-0597">Phosphoprotein</keyword>
<evidence type="ECO:0000256" key="2">
    <source>
        <dbReference type="ARBA" id="ARBA00022553"/>
    </source>
</evidence>
<evidence type="ECO:0000256" key="10">
    <source>
        <dbReference type="ARBA" id="ARBA00023242"/>
    </source>
</evidence>
<protein>
    <recommendedName>
        <fullName evidence="13">C2H2-type domain-containing protein</fullName>
    </recommendedName>
</protein>
<evidence type="ECO:0000256" key="9">
    <source>
        <dbReference type="ARBA" id="ARBA00023163"/>
    </source>
</evidence>
<proteinExistence type="predicted"/>
<dbReference type="PANTHER" id="PTHR46105:SF12">
    <property type="entry name" value="ZINC FINGER AND BTB DOMAIN-CONTAINING PROTEIN 8A"/>
    <property type="match status" value="1"/>
</dbReference>
<keyword evidence="10" id="KW-0539">Nucleus</keyword>
<evidence type="ECO:0000256" key="4">
    <source>
        <dbReference type="ARBA" id="ARBA00022737"/>
    </source>
</evidence>
<evidence type="ECO:0000313" key="15">
    <source>
        <dbReference type="Proteomes" id="UP000639403"/>
    </source>
</evidence>
<dbReference type="GO" id="GO:0005634">
    <property type="term" value="C:nucleus"/>
    <property type="evidence" value="ECO:0007669"/>
    <property type="project" value="UniProtKB-SubCell"/>
</dbReference>
<dbReference type="Gene3D" id="3.30.160.60">
    <property type="entry name" value="Classic Zinc Finger"/>
    <property type="match status" value="1"/>
</dbReference>
<dbReference type="Pfam" id="PF12874">
    <property type="entry name" value="zf-met"/>
    <property type="match status" value="1"/>
</dbReference>